<accession>A0A8H5P2I5</accession>
<evidence type="ECO:0000313" key="1">
    <source>
        <dbReference type="EMBL" id="KAF5585758.1"/>
    </source>
</evidence>
<organism evidence="1 2">
    <name type="scientific">Gibberella subglutinans</name>
    <name type="common">Fusarium subglutinans</name>
    <dbReference type="NCBI Taxonomy" id="42677"/>
    <lineage>
        <taxon>Eukaryota</taxon>
        <taxon>Fungi</taxon>
        <taxon>Dikarya</taxon>
        <taxon>Ascomycota</taxon>
        <taxon>Pezizomycotina</taxon>
        <taxon>Sordariomycetes</taxon>
        <taxon>Hypocreomycetidae</taxon>
        <taxon>Hypocreales</taxon>
        <taxon>Nectriaceae</taxon>
        <taxon>Fusarium</taxon>
        <taxon>Fusarium fujikuroi species complex</taxon>
    </lineage>
</organism>
<evidence type="ECO:0000313" key="2">
    <source>
        <dbReference type="Proteomes" id="UP000547976"/>
    </source>
</evidence>
<dbReference type="GeneID" id="59311843"/>
<dbReference type="AlphaFoldDB" id="A0A8H5P2I5"/>
<name>A0A8H5P2I5_GIBSU</name>
<dbReference type="EMBL" id="JAAOAV010000263">
    <property type="protein sequence ID" value="KAF5585758.1"/>
    <property type="molecule type" value="Genomic_DNA"/>
</dbReference>
<gene>
    <name evidence="1" type="ORF">FSUBG_12347</name>
</gene>
<proteinExistence type="predicted"/>
<keyword evidence="2" id="KW-1185">Reference proteome</keyword>
<dbReference type="Proteomes" id="UP000547976">
    <property type="component" value="Unassembled WGS sequence"/>
</dbReference>
<reference evidence="1 2" key="1">
    <citation type="submission" date="2020-05" db="EMBL/GenBank/DDBJ databases">
        <title>Identification and distribution of gene clusters putatively required for synthesis of sphingolipid metabolism inhibitors in phylogenetically diverse species of the filamentous fungus Fusarium.</title>
        <authorList>
            <person name="Kim H.-S."/>
            <person name="Busman M."/>
            <person name="Brown D.W."/>
            <person name="Divon H."/>
            <person name="Uhlig S."/>
            <person name="Proctor R.H."/>
        </authorList>
    </citation>
    <scope>NUCLEOTIDE SEQUENCE [LARGE SCALE GENOMIC DNA]</scope>
    <source>
        <strain evidence="1 2">NRRL 66333</strain>
    </source>
</reference>
<dbReference type="RefSeq" id="XP_036532181.1">
    <property type="nucleotide sequence ID" value="XM_036677125.1"/>
</dbReference>
<protein>
    <submittedName>
        <fullName evidence="1">Uncharacterized protein</fullName>
    </submittedName>
</protein>
<dbReference type="OrthoDB" id="4636359at2759"/>
<sequence>MDPFNELPMEIRLEILLSVRTKESMAALISASPTLLRVYLSVKAEILRNLVAADLDDELIQHAVAIVEFPDRTQFRKAHLAAWNERQLPNPLQGHYPQIFEKVDKLHSLILHFMQDYIAKATSDFPSREYLCLPNIHAPALDGHTVFRGQKMGILPRTDLLTDSERNRFLKAFLLFELNCKAVESGLGSRVQQRRGVPYDIPKVLVSDRDSNAVRCIHTYVSSLHGAIFAQCGDAWLPEPPNESSLEPGLMFPDSLYPDPNNYFSDLGIPQLHDGGGAADFAKFGLELVVEFLSYDISDPQQKESLLIRLEDFWHSYQRRVARYSHLIFEVSPHLTDEGLIYDHLKRQLTSTRELQREVFQQRAWVFFDDARLYPLRCIAPHFPSAAILENERYNMVWFQGWEDNSARIRALCRSQKWHDDYKKEMDSDA</sequence>
<comment type="caution">
    <text evidence="1">The sequence shown here is derived from an EMBL/GenBank/DDBJ whole genome shotgun (WGS) entry which is preliminary data.</text>
</comment>